<dbReference type="RefSeq" id="WP_353500244.1">
    <property type="nucleotide sequence ID" value="NZ_CP115922.1"/>
</dbReference>
<organism evidence="1">
    <name type="scientific">Vibrio chaetopteri</name>
    <dbReference type="NCBI Taxonomy" id="3016528"/>
    <lineage>
        <taxon>Bacteria</taxon>
        <taxon>Pseudomonadati</taxon>
        <taxon>Pseudomonadota</taxon>
        <taxon>Gammaproteobacteria</taxon>
        <taxon>Vibrionales</taxon>
        <taxon>Vibrionaceae</taxon>
        <taxon>Vibrio</taxon>
    </lineage>
</organism>
<name>A0AAU8BT15_9VIBR</name>
<geneLocation type="plasmid" evidence="1">
    <name>p1</name>
</geneLocation>
<accession>A0AAU8BT15</accession>
<proteinExistence type="predicted"/>
<gene>
    <name evidence="1" type="ORF">PG915_24585</name>
</gene>
<dbReference type="EMBL" id="CP115922">
    <property type="protein sequence ID" value="XCD19117.1"/>
    <property type="molecule type" value="Genomic_DNA"/>
</dbReference>
<sequence>MNSLFIVTGYKTEEHHHSQHSERFLYDDNQYESAQSKHDELEDRGFYKVTTTAGTEINGFVFNAIGDLLITPNNVSLPLLESTLTALHEQKSYICASRIQHLINAIEMAWQSHETGALK</sequence>
<dbReference type="AlphaFoldDB" id="A0AAU8BT15"/>
<protein>
    <submittedName>
        <fullName evidence="1">Uncharacterized protein</fullName>
    </submittedName>
</protein>
<dbReference type="KEGG" id="vck:PG915_24585"/>
<keyword evidence="1" id="KW-0614">Plasmid</keyword>
<evidence type="ECO:0000313" key="1">
    <source>
        <dbReference type="EMBL" id="XCD19117.1"/>
    </source>
</evidence>
<reference evidence="1" key="1">
    <citation type="submission" date="2023-01" db="EMBL/GenBank/DDBJ databases">
        <title>Vibrio sp. CB1-14 genome sequencing.</title>
        <authorList>
            <person name="Otstavnykh N."/>
            <person name="Isaeva M."/>
            <person name="Meleshko D."/>
        </authorList>
    </citation>
    <scope>NUCLEOTIDE SEQUENCE</scope>
    <source>
        <strain evidence="1">CB1-14</strain>
        <plasmid evidence="1">p1</plasmid>
    </source>
</reference>